<evidence type="ECO:0000313" key="8">
    <source>
        <dbReference type="Proteomes" id="UP000504609"/>
    </source>
</evidence>
<dbReference type="PROSITE" id="PS50811">
    <property type="entry name" value="WRKY"/>
    <property type="match status" value="1"/>
</dbReference>
<evidence type="ECO:0000256" key="2">
    <source>
        <dbReference type="ARBA" id="ARBA00023015"/>
    </source>
</evidence>
<dbReference type="FunFam" id="2.20.25.80:FF:000003">
    <property type="entry name" value="WRKY transcription factor 57"/>
    <property type="match status" value="1"/>
</dbReference>
<feature type="compositionally biased region" description="Polar residues" evidence="6">
    <location>
        <begin position="44"/>
        <end position="53"/>
    </location>
</feature>
<dbReference type="SMART" id="SM00774">
    <property type="entry name" value="WRKY"/>
    <property type="match status" value="1"/>
</dbReference>
<keyword evidence="4" id="KW-0804">Transcription</keyword>
<dbReference type="InterPro" id="IPR003657">
    <property type="entry name" value="WRKY_dom"/>
</dbReference>
<dbReference type="GO" id="GO:0003700">
    <property type="term" value="F:DNA-binding transcription factor activity"/>
    <property type="evidence" value="ECO:0007669"/>
    <property type="project" value="InterPro"/>
</dbReference>
<feature type="compositionally biased region" description="Basic and acidic residues" evidence="6">
    <location>
        <begin position="71"/>
        <end position="82"/>
    </location>
</feature>
<dbReference type="Pfam" id="PF03106">
    <property type="entry name" value="WRKY"/>
    <property type="match status" value="1"/>
</dbReference>
<keyword evidence="3" id="KW-0238">DNA-binding</keyword>
<protein>
    <submittedName>
        <fullName evidence="9">Probable WRKY transcription factor 71</fullName>
    </submittedName>
</protein>
<organism evidence="8 9">
    <name type="scientific">Cucurbita moschata</name>
    <name type="common">Winter crookneck squash</name>
    <name type="synonym">Cucurbita pepo var. moschata</name>
    <dbReference type="NCBI Taxonomy" id="3662"/>
    <lineage>
        <taxon>Eukaryota</taxon>
        <taxon>Viridiplantae</taxon>
        <taxon>Streptophyta</taxon>
        <taxon>Embryophyta</taxon>
        <taxon>Tracheophyta</taxon>
        <taxon>Spermatophyta</taxon>
        <taxon>Magnoliopsida</taxon>
        <taxon>eudicotyledons</taxon>
        <taxon>Gunneridae</taxon>
        <taxon>Pentapetalae</taxon>
        <taxon>rosids</taxon>
        <taxon>fabids</taxon>
        <taxon>Cucurbitales</taxon>
        <taxon>Cucurbitaceae</taxon>
        <taxon>Cucurbiteae</taxon>
        <taxon>Cucurbita</taxon>
    </lineage>
</organism>
<keyword evidence="5" id="KW-0539">Nucleus</keyword>
<sequence>MSDEMFKDLFLSSPFGYGGLGDSETGLDEYESLARAFELSSDYSNEISGTPMNSSASFSSSDAGADEDDSLKDKDKQIKDMDDGGESSKTAAKSKKKVEKKEREPRVAFMTKSEVDHLEDGYRWRKYGQKAVKNSAYPRSYYRCTTQKCGVKKRVERSYEDPSIVITTYEGQHNHPIPATLRGNLSAASGAFPPSMLAPMPVVGGVRYLPQLMNNTSVNNNQAVGGGESVYSQSSSFNYPYNGRQQDYGLLQDIFPTAPPFLNRQP</sequence>
<keyword evidence="8" id="KW-1185">Reference proteome</keyword>
<evidence type="ECO:0000313" key="9">
    <source>
        <dbReference type="RefSeq" id="XP_022925947.1"/>
    </source>
</evidence>
<feature type="region of interest" description="Disordered" evidence="6">
    <location>
        <begin position="44"/>
        <end position="109"/>
    </location>
</feature>
<comment type="subcellular location">
    <subcellularLocation>
        <location evidence="1">Nucleus</location>
    </subcellularLocation>
</comment>
<gene>
    <name evidence="9" type="primary">LOC111433209</name>
</gene>
<dbReference type="Proteomes" id="UP000504609">
    <property type="component" value="Unplaced"/>
</dbReference>
<dbReference type="GO" id="GO:0005634">
    <property type="term" value="C:nucleus"/>
    <property type="evidence" value="ECO:0007669"/>
    <property type="project" value="UniProtKB-SubCell"/>
</dbReference>
<accession>A0A6J1ED06</accession>
<dbReference type="InterPro" id="IPR044810">
    <property type="entry name" value="WRKY_plant"/>
</dbReference>
<dbReference type="InterPro" id="IPR036576">
    <property type="entry name" value="WRKY_dom_sf"/>
</dbReference>
<keyword evidence="2" id="KW-0805">Transcription regulation</keyword>
<dbReference type="PANTHER" id="PTHR31221:SF320">
    <property type="entry name" value="WRKY TRANSCRIPTION FACTOR 20"/>
    <property type="match status" value="1"/>
</dbReference>
<dbReference type="Gene3D" id="2.20.25.80">
    <property type="entry name" value="WRKY domain"/>
    <property type="match status" value="1"/>
</dbReference>
<evidence type="ECO:0000256" key="3">
    <source>
        <dbReference type="ARBA" id="ARBA00023125"/>
    </source>
</evidence>
<dbReference type="KEGG" id="cmos:111433209"/>
<dbReference type="AlphaFoldDB" id="A0A6J1ED06"/>
<dbReference type="GeneID" id="111433209"/>
<evidence type="ECO:0000256" key="1">
    <source>
        <dbReference type="ARBA" id="ARBA00004123"/>
    </source>
</evidence>
<reference evidence="9" key="1">
    <citation type="submission" date="2025-08" db="UniProtKB">
        <authorList>
            <consortium name="RefSeq"/>
        </authorList>
    </citation>
    <scope>IDENTIFICATION</scope>
    <source>
        <tissue evidence="9">Young leaves</tissue>
    </source>
</reference>
<dbReference type="GO" id="GO:0043565">
    <property type="term" value="F:sequence-specific DNA binding"/>
    <property type="evidence" value="ECO:0007669"/>
    <property type="project" value="InterPro"/>
</dbReference>
<proteinExistence type="predicted"/>
<dbReference type="RefSeq" id="XP_022925947.1">
    <property type="nucleotide sequence ID" value="XM_023070179.1"/>
</dbReference>
<evidence type="ECO:0000259" key="7">
    <source>
        <dbReference type="PROSITE" id="PS50811"/>
    </source>
</evidence>
<evidence type="ECO:0000256" key="4">
    <source>
        <dbReference type="ARBA" id="ARBA00023163"/>
    </source>
</evidence>
<feature type="compositionally biased region" description="Low complexity" evidence="6">
    <location>
        <begin position="54"/>
        <end position="63"/>
    </location>
</feature>
<dbReference type="SUPFAM" id="SSF118290">
    <property type="entry name" value="WRKY DNA-binding domain"/>
    <property type="match status" value="1"/>
</dbReference>
<feature type="domain" description="WRKY" evidence="7">
    <location>
        <begin position="113"/>
        <end position="178"/>
    </location>
</feature>
<evidence type="ECO:0000256" key="5">
    <source>
        <dbReference type="ARBA" id="ARBA00023242"/>
    </source>
</evidence>
<evidence type="ECO:0000256" key="6">
    <source>
        <dbReference type="SAM" id="MobiDB-lite"/>
    </source>
</evidence>
<name>A0A6J1ED06_CUCMO</name>
<dbReference type="PANTHER" id="PTHR31221">
    <property type="entry name" value="WRKY TRANSCRIPTION FACTOR PROTEIN 1-RELATED"/>
    <property type="match status" value="1"/>
</dbReference>